<feature type="domain" description="DUF7021" evidence="3">
    <location>
        <begin position="10"/>
        <end position="139"/>
    </location>
</feature>
<feature type="domain" description="DUF2262" evidence="2">
    <location>
        <begin position="153"/>
        <end position="283"/>
    </location>
</feature>
<dbReference type="RefSeq" id="WP_066443849.1">
    <property type="nucleotide sequence ID" value="NZ_JANKBF010000004.1"/>
</dbReference>
<dbReference type="InterPro" id="IPR054286">
    <property type="entry name" value="DUF7021"/>
</dbReference>
<dbReference type="EMBL" id="SMCQ01000014">
    <property type="protein sequence ID" value="TCV97861.1"/>
    <property type="molecule type" value="Genomic_DNA"/>
</dbReference>
<comment type="caution">
    <text evidence="4">The sequence shown here is derived from an EMBL/GenBank/DDBJ whole genome shotgun (WGS) entry which is preliminary data.</text>
</comment>
<dbReference type="Proteomes" id="UP000295515">
    <property type="component" value="Unassembled WGS sequence"/>
</dbReference>
<dbReference type="Pfam" id="PF22886">
    <property type="entry name" value="DUF7021"/>
    <property type="match status" value="1"/>
</dbReference>
<evidence type="ECO:0000259" key="2">
    <source>
        <dbReference type="Pfam" id="PF10020"/>
    </source>
</evidence>
<dbReference type="AlphaFoldDB" id="A0A4R3YYL7"/>
<gene>
    <name evidence="4" type="ORF">EDD60_11427</name>
</gene>
<dbReference type="GeneID" id="98915765"/>
<name>A0A4R3YYL7_9FIRM</name>
<keyword evidence="5" id="KW-1185">Reference proteome</keyword>
<organism evidence="4 5">
    <name type="scientific">Longibaculum muris</name>
    <dbReference type="NCBI Taxonomy" id="1796628"/>
    <lineage>
        <taxon>Bacteria</taxon>
        <taxon>Bacillati</taxon>
        <taxon>Bacillota</taxon>
        <taxon>Erysipelotrichia</taxon>
        <taxon>Erysipelotrichales</taxon>
        <taxon>Coprobacillaceae</taxon>
        <taxon>Longibaculum</taxon>
    </lineage>
</organism>
<accession>A0A4R3YYL7</accession>
<reference evidence="4 5" key="1">
    <citation type="submission" date="2019-03" db="EMBL/GenBank/DDBJ databases">
        <title>Genomic Encyclopedia of Type Strains, Phase IV (KMG-IV): sequencing the most valuable type-strain genomes for metagenomic binning, comparative biology and taxonomic classification.</title>
        <authorList>
            <person name="Goeker M."/>
        </authorList>
    </citation>
    <scope>NUCLEOTIDE SEQUENCE [LARGE SCALE GENOMIC DNA]</scope>
    <source>
        <strain evidence="4 5">DSM 29487</strain>
    </source>
</reference>
<evidence type="ECO:0000313" key="5">
    <source>
        <dbReference type="Proteomes" id="UP000295515"/>
    </source>
</evidence>
<evidence type="ECO:0000313" key="4">
    <source>
        <dbReference type="EMBL" id="TCV97861.1"/>
    </source>
</evidence>
<protein>
    <submittedName>
        <fullName evidence="4">Uncharacterized protein</fullName>
    </submittedName>
</protein>
<evidence type="ECO:0000259" key="3">
    <source>
        <dbReference type="Pfam" id="PF22886"/>
    </source>
</evidence>
<evidence type="ECO:0000256" key="1">
    <source>
        <dbReference type="SAM" id="Coils"/>
    </source>
</evidence>
<sequence length="285" mass="33135">MELHSDLFIQKERFKTKYDKHAEEVYILTENESGATRLGDDVLWTVNMSILAYVDIETGELFKGKKTMSWLSSEEERRLEDYGLNLKPQTIYRVKIRKSLPYVNKYSETLFEYGEYFMLDEVLERDCHHLELEEILKEYQKEVIIRPDGCHDLLLDKALGLFSGSMIWNGKECSLHLDADDDEAITADEAIDTLQKLLNHSQEWEEKIRLYAAEYLTDIANDWSEDIKVELSVEEFNKRMRLDNISVMTEGDFEFFFNDDGMIGGHDIVVSGNIDKGLDDANIIG</sequence>
<keyword evidence="1" id="KW-0175">Coiled coil</keyword>
<feature type="coiled-coil region" evidence="1">
    <location>
        <begin position="187"/>
        <end position="214"/>
    </location>
</feature>
<dbReference type="Pfam" id="PF10020">
    <property type="entry name" value="DUF2262"/>
    <property type="match status" value="1"/>
</dbReference>
<dbReference type="InterPro" id="IPR019260">
    <property type="entry name" value="DUF2262"/>
</dbReference>
<proteinExistence type="predicted"/>